<evidence type="ECO:0000256" key="1">
    <source>
        <dbReference type="SAM" id="MobiDB-lite"/>
    </source>
</evidence>
<name>A0A0F7ZMC5_9HYPO</name>
<dbReference type="Proteomes" id="UP000054481">
    <property type="component" value="Unassembled WGS sequence"/>
</dbReference>
<protein>
    <submittedName>
        <fullName evidence="2">Uncharacterized protein</fullName>
    </submittedName>
</protein>
<proteinExistence type="predicted"/>
<reference evidence="2 3" key="1">
    <citation type="journal article" date="2014" name="Genome Biol. Evol.">
        <title>Comparative genomics and transcriptomics analyses reveal divergent lifestyle features of nematode endoparasitic fungus Hirsutella minnesotensis.</title>
        <authorList>
            <person name="Lai Y."/>
            <person name="Liu K."/>
            <person name="Zhang X."/>
            <person name="Zhang X."/>
            <person name="Li K."/>
            <person name="Wang N."/>
            <person name="Shu C."/>
            <person name="Wu Y."/>
            <person name="Wang C."/>
            <person name="Bushley K.E."/>
            <person name="Xiang M."/>
            <person name="Liu X."/>
        </authorList>
    </citation>
    <scope>NUCLEOTIDE SEQUENCE [LARGE SCALE GENOMIC DNA]</scope>
    <source>
        <strain evidence="2 3">3608</strain>
    </source>
</reference>
<dbReference type="AlphaFoldDB" id="A0A0F7ZMC5"/>
<feature type="region of interest" description="Disordered" evidence="1">
    <location>
        <begin position="53"/>
        <end position="124"/>
    </location>
</feature>
<organism evidence="2 3">
    <name type="scientific">Hirsutella minnesotensis 3608</name>
    <dbReference type="NCBI Taxonomy" id="1043627"/>
    <lineage>
        <taxon>Eukaryota</taxon>
        <taxon>Fungi</taxon>
        <taxon>Dikarya</taxon>
        <taxon>Ascomycota</taxon>
        <taxon>Pezizomycotina</taxon>
        <taxon>Sordariomycetes</taxon>
        <taxon>Hypocreomycetidae</taxon>
        <taxon>Hypocreales</taxon>
        <taxon>Ophiocordycipitaceae</taxon>
        <taxon>Hirsutella</taxon>
    </lineage>
</organism>
<feature type="compositionally biased region" description="Polar residues" evidence="1">
    <location>
        <begin position="87"/>
        <end position="112"/>
    </location>
</feature>
<sequence length="340" mass="37929">MSARDSRRLNSRGSVRCCSSAPSHWPSYSQALISRRRPAALLPTTILLWLSRPSTSPSRRESLTPSASGNHCPLLPRLINHHKSSRHPSASGNHPQLAVSSTIKSSRHLSSLTERRQGIHPPNHAMDPFASLPCELRLAILHHAHTRNDMVRLSHASPNLLAARLNYAAALDRHFLAKRVAAIRGAFPGQLMQDALAVTLFPRPAARASLCGVYRDVDLPAWARVSLDDDDDEAPADEQDVVALRALPDDTWDLVQAFLQWELGRVMERNLARSHGERETEALAYLVDFWNPPNPAFSSWGLMRLTREHNKQVLDDLFLGSPDGALATRYIREIVYLDES</sequence>
<evidence type="ECO:0000313" key="2">
    <source>
        <dbReference type="EMBL" id="KJZ71920.1"/>
    </source>
</evidence>
<accession>A0A0F7ZMC5</accession>
<gene>
    <name evidence="2" type="ORF">HIM_08676</name>
</gene>
<keyword evidence="3" id="KW-1185">Reference proteome</keyword>
<evidence type="ECO:0000313" key="3">
    <source>
        <dbReference type="Proteomes" id="UP000054481"/>
    </source>
</evidence>
<dbReference type="EMBL" id="KQ030557">
    <property type="protein sequence ID" value="KJZ71920.1"/>
    <property type="molecule type" value="Genomic_DNA"/>
</dbReference>